<dbReference type="Gramene" id="TraesLDM2A03G00706700.1">
    <property type="protein sequence ID" value="TraesLDM2A03G00706700.1.CDS1"/>
    <property type="gene ID" value="TraesLDM2A03G00706700"/>
</dbReference>
<evidence type="ECO:0000313" key="2">
    <source>
        <dbReference type="Proteomes" id="UP000019116"/>
    </source>
</evidence>
<evidence type="ECO:0000313" key="1">
    <source>
        <dbReference type="EnsemblPlants" id="TraesCS2A02G274300.1.cds1"/>
    </source>
</evidence>
<dbReference type="Gramene" id="TraesARI2A03G00711170.1">
    <property type="protein sequence ID" value="TraesARI2A03G00711170.1.CDS1"/>
    <property type="gene ID" value="TraesARI2A03G00711170"/>
</dbReference>
<dbReference type="Gramene" id="TraesWEE_scaffold_013401_01G000100.1">
    <property type="protein sequence ID" value="TraesWEE_scaffold_013401_01G000100.1"/>
    <property type="gene ID" value="TraesWEE_scaffold_013401_01G000100"/>
</dbReference>
<name>A0A3B6AYQ9_WHEAT</name>
<dbReference type="Gramene" id="TraesMAC2A03G00702500.1">
    <property type="protein sequence ID" value="TraesMAC2A03G00702500.1.CDS1"/>
    <property type="gene ID" value="TraesMAC2A03G00702500"/>
</dbReference>
<sequence>MQASDGALDVPTIPRLHVKVSAPQHDPSVVLRPVHDGQHLGHQRVRIYVPAALVRRLPLRRQPEADRALGQALGPVLPRCLERSHVAGPVAAHRVVVELDMHAVEEPRPERLPQPLVRERALRRCRDQHLLLALPVAVGLEVPGEVVVVGLAPELDVEVDAVQHGVAERPGVGLPAEVVVPEVVGHILGVGLGGEGVLSNAAADGEQDEDFLRLAVLDVVPDVLPGVAGEVELVLAAAEVGQEGEDDGGVELALAGLAERPLAGGLALWPQYTVIRPVFPVAAAVPSDDRRMQQTMARVRRHPMSFIDMIFFFFSTLGLAS</sequence>
<dbReference type="Gramene" id="TraesJAG2A03G00704480.1">
    <property type="protein sequence ID" value="TraesJAG2A03G00704480.1.CDS1"/>
    <property type="gene ID" value="TraesJAG2A03G00704480"/>
</dbReference>
<dbReference type="Gramene" id="TraesJUL2A03G00708730.1">
    <property type="protein sequence ID" value="TraesJUL2A03G00708730.1.CDS1"/>
    <property type="gene ID" value="TraesJUL2A03G00708730"/>
</dbReference>
<protein>
    <submittedName>
        <fullName evidence="1">Uncharacterized protein</fullName>
    </submittedName>
</protein>
<reference evidence="1" key="2">
    <citation type="submission" date="2018-10" db="UniProtKB">
        <authorList>
            <consortium name="EnsemblPlants"/>
        </authorList>
    </citation>
    <scope>IDENTIFICATION</scope>
</reference>
<dbReference type="Gramene" id="TraesCS2A03G0679900.1">
    <property type="protein sequence ID" value="TraesCS2A03G0679900.1.CDS1"/>
    <property type="gene ID" value="TraesCS2A03G0679900"/>
</dbReference>
<organism evidence="1">
    <name type="scientific">Triticum aestivum</name>
    <name type="common">Wheat</name>
    <dbReference type="NCBI Taxonomy" id="4565"/>
    <lineage>
        <taxon>Eukaryota</taxon>
        <taxon>Viridiplantae</taxon>
        <taxon>Streptophyta</taxon>
        <taxon>Embryophyta</taxon>
        <taxon>Tracheophyta</taxon>
        <taxon>Spermatophyta</taxon>
        <taxon>Magnoliopsida</taxon>
        <taxon>Liliopsida</taxon>
        <taxon>Poales</taxon>
        <taxon>Poaceae</taxon>
        <taxon>BOP clade</taxon>
        <taxon>Pooideae</taxon>
        <taxon>Triticodae</taxon>
        <taxon>Triticeae</taxon>
        <taxon>Triticinae</taxon>
        <taxon>Triticum</taxon>
    </lineage>
</organism>
<reference evidence="1" key="1">
    <citation type="submission" date="2018-08" db="EMBL/GenBank/DDBJ databases">
        <authorList>
            <person name="Rossello M."/>
        </authorList>
    </citation>
    <scope>NUCLEOTIDE SEQUENCE [LARGE SCALE GENOMIC DNA]</scope>
    <source>
        <strain evidence="1">cv. Chinese Spring</strain>
    </source>
</reference>
<accession>A0A3B6AYQ9</accession>
<dbReference type="Gramene" id="TraesROB_scaffold_016046_01G000300.1">
    <property type="protein sequence ID" value="TraesROB_scaffold_016046_01G000300.1"/>
    <property type="gene ID" value="TraesROB_scaffold_016046_01G000300"/>
</dbReference>
<dbReference type="AlphaFoldDB" id="A0A3B6AYQ9"/>
<dbReference type="Gramene" id="TraesRN2A0100656100.1">
    <property type="protein sequence ID" value="TraesRN2A0100656100.1"/>
    <property type="gene ID" value="TraesRN2A0100656100"/>
</dbReference>
<dbReference type="Gramene" id="TraesCLE_scaffold_017735_01G000100.1">
    <property type="protein sequence ID" value="TraesCLE_scaffold_017735_01G000100.1"/>
    <property type="gene ID" value="TraesCLE_scaffold_017735_01G000100"/>
</dbReference>
<keyword evidence="2" id="KW-1185">Reference proteome</keyword>
<dbReference type="OMA" id="ELDMHAV"/>
<proteinExistence type="predicted"/>
<dbReference type="Gramene" id="TraesCAD_scaffold_003873_01G000100.1">
    <property type="protein sequence ID" value="TraesCAD_scaffold_003873_01G000100.1"/>
    <property type="gene ID" value="TraesCAD_scaffold_003873_01G000100"/>
</dbReference>
<dbReference type="Gramene" id="TraesSYM2A03G00710870.1">
    <property type="protein sequence ID" value="TraesSYM2A03G00710870.1.CDS1"/>
    <property type="gene ID" value="TraesSYM2A03G00710870"/>
</dbReference>
<dbReference type="Gramene" id="TraesLAC2A03G00707750.1">
    <property type="protein sequence ID" value="TraesLAC2A03G00707750.1.CDS1"/>
    <property type="gene ID" value="TraesLAC2A03G00707750"/>
</dbReference>
<dbReference type="EnsemblPlants" id="TraesCS2A02G274300.1">
    <property type="protein sequence ID" value="TraesCS2A02G274300.1.cds1"/>
    <property type="gene ID" value="TraesCS2A02G274300"/>
</dbReference>
<dbReference type="Proteomes" id="UP000019116">
    <property type="component" value="Chromosome 2A"/>
</dbReference>
<dbReference type="Gramene" id="TraesCS2A02G274300.1">
    <property type="protein sequence ID" value="TraesCS2A02G274300.1.cds1"/>
    <property type="gene ID" value="TraesCS2A02G274300"/>
</dbReference>
<dbReference type="Gramene" id="TraesSTA2A03G00702340.1">
    <property type="protein sequence ID" value="TraesSTA2A03G00702340.1.CDS1"/>
    <property type="gene ID" value="TraesSTA2A03G00702340"/>
</dbReference>
<dbReference type="Gramene" id="TraesNOR2A03G00713370.1">
    <property type="protein sequence ID" value="TraesNOR2A03G00713370.1.CDS1"/>
    <property type="gene ID" value="TraesNOR2A03G00713370"/>
</dbReference>